<dbReference type="RefSeq" id="WP_353897180.1">
    <property type="nucleotide sequence ID" value="NZ_JBEVCJ010000024.1"/>
</dbReference>
<dbReference type="InterPro" id="IPR001129">
    <property type="entry name" value="Membr-assoc_MAPEG"/>
</dbReference>
<evidence type="ECO:0000313" key="7">
    <source>
        <dbReference type="Proteomes" id="UP001548189"/>
    </source>
</evidence>
<dbReference type="Proteomes" id="UP001548189">
    <property type="component" value="Unassembled WGS sequence"/>
</dbReference>
<keyword evidence="3 5" id="KW-1133">Transmembrane helix</keyword>
<sequence>MASISKTIKISKRLGDEIMITEIQMLAAAGGLLLALTLIQGTRNVILLGLPVAAGNQHDIAPWSGWNDRLNRAIRNLIEAIAIFAPIVLAVHGLGLNNDLSALGAQIFLVSRIVHAVVYTLGVPWIRTLAWFAGVIGIVMVGAPLFT</sequence>
<dbReference type="Pfam" id="PF01124">
    <property type="entry name" value="MAPEG"/>
    <property type="match status" value="1"/>
</dbReference>
<keyword evidence="7" id="KW-1185">Reference proteome</keyword>
<comment type="subcellular location">
    <subcellularLocation>
        <location evidence="1">Membrane</location>
    </subcellularLocation>
</comment>
<evidence type="ECO:0000256" key="2">
    <source>
        <dbReference type="ARBA" id="ARBA00022692"/>
    </source>
</evidence>
<dbReference type="InterPro" id="IPR023352">
    <property type="entry name" value="MAPEG-like_dom_sf"/>
</dbReference>
<evidence type="ECO:0000256" key="5">
    <source>
        <dbReference type="SAM" id="Phobius"/>
    </source>
</evidence>
<feature type="transmembrane region" description="Helical" evidence="5">
    <location>
        <begin position="129"/>
        <end position="146"/>
    </location>
</feature>
<keyword evidence="4 5" id="KW-0472">Membrane</keyword>
<gene>
    <name evidence="6" type="ORF">ABVT43_15750</name>
</gene>
<feature type="transmembrane region" description="Helical" evidence="5">
    <location>
        <begin position="77"/>
        <end position="96"/>
    </location>
</feature>
<organism evidence="6 7">
    <name type="scientific">Aliikangiella maris</name>
    <dbReference type="NCBI Taxonomy" id="3162458"/>
    <lineage>
        <taxon>Bacteria</taxon>
        <taxon>Pseudomonadati</taxon>
        <taxon>Pseudomonadota</taxon>
        <taxon>Gammaproteobacteria</taxon>
        <taxon>Oceanospirillales</taxon>
        <taxon>Pleioneaceae</taxon>
        <taxon>Aliikangiella</taxon>
    </lineage>
</organism>
<dbReference type="PANTHER" id="PTHR35371:SF1">
    <property type="entry name" value="BLR7753 PROTEIN"/>
    <property type="match status" value="1"/>
</dbReference>
<evidence type="ECO:0000256" key="4">
    <source>
        <dbReference type="ARBA" id="ARBA00023136"/>
    </source>
</evidence>
<dbReference type="SUPFAM" id="SSF161084">
    <property type="entry name" value="MAPEG domain-like"/>
    <property type="match status" value="1"/>
</dbReference>
<evidence type="ECO:0000256" key="3">
    <source>
        <dbReference type="ARBA" id="ARBA00022989"/>
    </source>
</evidence>
<dbReference type="EMBL" id="JBEVCJ010000024">
    <property type="protein sequence ID" value="MET1256595.1"/>
    <property type="molecule type" value="Genomic_DNA"/>
</dbReference>
<feature type="transmembrane region" description="Helical" evidence="5">
    <location>
        <begin position="102"/>
        <end position="122"/>
    </location>
</feature>
<dbReference type="Gene3D" id="1.20.120.550">
    <property type="entry name" value="Membrane associated eicosanoid/glutathione metabolism-like domain"/>
    <property type="match status" value="1"/>
</dbReference>
<keyword evidence="2 5" id="KW-0812">Transmembrane</keyword>
<protein>
    <submittedName>
        <fullName evidence="6">MAPEG family protein</fullName>
    </submittedName>
</protein>
<dbReference type="PANTHER" id="PTHR35371">
    <property type="entry name" value="INNER MEMBRANE PROTEIN"/>
    <property type="match status" value="1"/>
</dbReference>
<name>A0ABV2BXE3_9GAMM</name>
<comment type="caution">
    <text evidence="6">The sequence shown here is derived from an EMBL/GenBank/DDBJ whole genome shotgun (WGS) entry which is preliminary data.</text>
</comment>
<evidence type="ECO:0000313" key="6">
    <source>
        <dbReference type="EMBL" id="MET1256595.1"/>
    </source>
</evidence>
<reference evidence="6 7" key="1">
    <citation type="submission" date="2024-06" db="EMBL/GenBank/DDBJ databases">
        <authorList>
            <person name="Li F."/>
        </authorList>
    </citation>
    <scope>NUCLEOTIDE SEQUENCE [LARGE SCALE GENOMIC DNA]</scope>
    <source>
        <strain evidence="6 7">GXAS 311</strain>
    </source>
</reference>
<accession>A0ABV2BXE3</accession>
<proteinExistence type="predicted"/>
<evidence type="ECO:0000256" key="1">
    <source>
        <dbReference type="ARBA" id="ARBA00004370"/>
    </source>
</evidence>